<dbReference type="Proteomes" id="UP000051887">
    <property type="component" value="Unassembled WGS sequence"/>
</dbReference>
<keyword evidence="2" id="KW-0732">Signal</keyword>
<dbReference type="RefSeq" id="WP_106404246.1">
    <property type="nucleotide sequence ID" value="NZ_CYSB01000041.1"/>
</dbReference>
<dbReference type="PANTHER" id="PTHR30035:SF3">
    <property type="entry name" value="INTERMEMBRANE PHOSPHOLIPID TRANSPORT SYSTEM LIPOPROTEIN MLAA"/>
    <property type="match status" value="1"/>
</dbReference>
<evidence type="ECO:0000256" key="2">
    <source>
        <dbReference type="ARBA" id="ARBA00022729"/>
    </source>
</evidence>
<protein>
    <submittedName>
        <fullName evidence="3 4">Phospholipid-binding lipoprotein MlaA</fullName>
    </submittedName>
</protein>
<dbReference type="GO" id="GO:0016020">
    <property type="term" value="C:membrane"/>
    <property type="evidence" value="ECO:0007669"/>
    <property type="project" value="InterPro"/>
</dbReference>
<evidence type="ECO:0000313" key="6">
    <source>
        <dbReference type="Proteomes" id="UP000051887"/>
    </source>
</evidence>
<dbReference type="OrthoDB" id="9785326at2"/>
<reference evidence="3 5" key="2">
    <citation type="submission" date="2015-09" db="EMBL/GenBank/DDBJ databases">
        <authorList>
            <person name="Rodrigo-Torres L."/>
            <person name="Arahal D.R."/>
        </authorList>
    </citation>
    <scope>NUCLEOTIDE SEQUENCE [LARGE SCALE GENOMIC DNA]</scope>
    <source>
        <strain evidence="3 5">CECT 5118</strain>
    </source>
</reference>
<name>A0A0N7LWR5_9RHOB</name>
<dbReference type="EMBL" id="CYSC01000016">
    <property type="protein sequence ID" value="CUH70958.1"/>
    <property type="molecule type" value="Genomic_DNA"/>
</dbReference>
<evidence type="ECO:0000313" key="5">
    <source>
        <dbReference type="Proteomes" id="UP000051086"/>
    </source>
</evidence>
<evidence type="ECO:0000256" key="1">
    <source>
        <dbReference type="ARBA" id="ARBA00010634"/>
    </source>
</evidence>
<keyword evidence="5" id="KW-1185">Reference proteome</keyword>
<dbReference type="AlphaFoldDB" id="A0A0N7LWR5"/>
<gene>
    <name evidence="4" type="primary">mlaA</name>
    <name evidence="3" type="ORF">TL5118_03804</name>
    <name evidence="4" type="ORF">TL5120_00738</name>
</gene>
<reference evidence="4 6" key="1">
    <citation type="submission" date="2015-09" db="EMBL/GenBank/DDBJ databases">
        <authorList>
            <consortium name="Swine Surveillance"/>
        </authorList>
    </citation>
    <scope>NUCLEOTIDE SEQUENCE [LARGE SCALE GENOMIC DNA]</scope>
    <source>
        <strain evidence="4 6">5120</strain>
    </source>
</reference>
<dbReference type="PRINTS" id="PR01805">
    <property type="entry name" value="VACJLIPOPROT"/>
</dbReference>
<dbReference type="GO" id="GO:0120010">
    <property type="term" value="P:intermembrane phospholipid transfer"/>
    <property type="evidence" value="ECO:0007669"/>
    <property type="project" value="TreeGrafter"/>
</dbReference>
<dbReference type="Pfam" id="PF04333">
    <property type="entry name" value="MlaA"/>
    <property type="match status" value="1"/>
</dbReference>
<comment type="similarity">
    <text evidence="1">Belongs to the MlaA family.</text>
</comment>
<evidence type="ECO:0000313" key="4">
    <source>
        <dbReference type="EMBL" id="CUH70958.1"/>
    </source>
</evidence>
<evidence type="ECO:0000313" key="3">
    <source>
        <dbReference type="EMBL" id="CUH69834.1"/>
    </source>
</evidence>
<proteinExistence type="inferred from homology"/>
<dbReference type="PANTHER" id="PTHR30035">
    <property type="entry name" value="LIPOPROTEIN VACJ-RELATED"/>
    <property type="match status" value="1"/>
</dbReference>
<dbReference type="EMBL" id="CYSB01000041">
    <property type="protein sequence ID" value="CUH69834.1"/>
    <property type="molecule type" value="Genomic_DNA"/>
</dbReference>
<organism evidence="4 6">
    <name type="scientific">Thalassovita autumnalis</name>
    <dbReference type="NCBI Taxonomy" id="2072972"/>
    <lineage>
        <taxon>Bacteria</taxon>
        <taxon>Pseudomonadati</taxon>
        <taxon>Pseudomonadota</taxon>
        <taxon>Alphaproteobacteria</taxon>
        <taxon>Rhodobacterales</taxon>
        <taxon>Roseobacteraceae</taxon>
        <taxon>Thalassovita</taxon>
    </lineage>
</organism>
<sequence>MSDAGVYDPHEPTNRAVHRFNVGLDRAVLRPVSKGYDAVVPDGVQTMVGNASDNLGEPSNLVNRTLQGDLRGAGVALYRFVVNSTVGLGGIYDVAAEFGVTADDTDFGETLHTWGGGEGAYVELPVLGPSTTRDATGRVVDAVLNPLSTVMNSDQKTPRTSLKVADRVGSRARYGDTLDSVLYESTDSYSQTQLLYLQNRRFELGIENEDSYIDPTEIDTEGF</sequence>
<keyword evidence="4" id="KW-0449">Lipoprotein</keyword>
<accession>A0A0N7LWR5</accession>
<dbReference type="InterPro" id="IPR007428">
    <property type="entry name" value="MlaA"/>
</dbReference>
<dbReference type="Proteomes" id="UP000051086">
    <property type="component" value="Unassembled WGS sequence"/>
</dbReference>